<keyword evidence="1" id="KW-0812">Transmembrane</keyword>
<feature type="transmembrane region" description="Helical" evidence="1">
    <location>
        <begin position="33"/>
        <end position="55"/>
    </location>
</feature>
<dbReference type="EMBL" id="FN596756">
    <property type="protein sequence ID" value="CBI40595.3"/>
    <property type="molecule type" value="Genomic_DNA"/>
</dbReference>
<keyword evidence="3" id="KW-1185">Reference proteome</keyword>
<evidence type="ECO:0000313" key="3">
    <source>
        <dbReference type="Proteomes" id="UP000009183"/>
    </source>
</evidence>
<proteinExistence type="predicted"/>
<name>D7UCY0_VITVI</name>
<keyword evidence="1" id="KW-1133">Transmembrane helix</keyword>
<reference evidence="3" key="1">
    <citation type="journal article" date="2007" name="Nature">
        <title>The grapevine genome sequence suggests ancestral hexaploidization in major angiosperm phyla.</title>
        <authorList>
            <consortium name="The French-Italian Public Consortium for Grapevine Genome Characterization."/>
            <person name="Jaillon O."/>
            <person name="Aury J.-M."/>
            <person name="Noel B."/>
            <person name="Policriti A."/>
            <person name="Clepet C."/>
            <person name="Casagrande A."/>
            <person name="Choisne N."/>
            <person name="Aubourg S."/>
            <person name="Vitulo N."/>
            <person name="Jubin C."/>
            <person name="Vezzi A."/>
            <person name="Legeai F."/>
            <person name="Hugueney P."/>
            <person name="Dasilva C."/>
            <person name="Horner D."/>
            <person name="Mica E."/>
            <person name="Jublot D."/>
            <person name="Poulain J."/>
            <person name="Bruyere C."/>
            <person name="Billault A."/>
            <person name="Segurens B."/>
            <person name="Gouyvenoux M."/>
            <person name="Ugarte E."/>
            <person name="Cattonaro F."/>
            <person name="Anthouard V."/>
            <person name="Vico V."/>
            <person name="Del Fabbro C."/>
            <person name="Alaux M."/>
            <person name="Di Gaspero G."/>
            <person name="Dumas V."/>
            <person name="Felice N."/>
            <person name="Paillard S."/>
            <person name="Juman I."/>
            <person name="Moroldo M."/>
            <person name="Scalabrin S."/>
            <person name="Canaguier A."/>
            <person name="Le Clainche I."/>
            <person name="Malacrida G."/>
            <person name="Durand E."/>
            <person name="Pesole G."/>
            <person name="Laucou V."/>
            <person name="Chatelet P."/>
            <person name="Merdinoglu D."/>
            <person name="Delledonne M."/>
            <person name="Pezzotti M."/>
            <person name="Lecharny A."/>
            <person name="Scarpelli C."/>
            <person name="Artiguenave F."/>
            <person name="Pe M.E."/>
            <person name="Valle G."/>
            <person name="Morgante M."/>
            <person name="Caboche M."/>
            <person name="Adam-Blondon A.-F."/>
            <person name="Weissenbach J."/>
            <person name="Quetier F."/>
            <person name="Wincker P."/>
        </authorList>
    </citation>
    <scope>NUCLEOTIDE SEQUENCE [LARGE SCALE GENOMIC DNA]</scope>
    <source>
        <strain evidence="3">cv. Pinot noir / PN40024</strain>
    </source>
</reference>
<dbReference type="AlphaFoldDB" id="D7UCY0"/>
<dbReference type="PaxDb" id="29760-VIT_13s0067g00410.t01"/>
<protein>
    <submittedName>
        <fullName evidence="2">Uncharacterized protein</fullName>
    </submittedName>
</protein>
<dbReference type="InParanoid" id="D7UCY0"/>
<dbReference type="Proteomes" id="UP000009183">
    <property type="component" value="Chromosome 13, unordered"/>
</dbReference>
<gene>
    <name evidence="2" type="ordered locus">VIT_13s0067g00410</name>
</gene>
<dbReference type="HOGENOM" id="CLU_2692825_0_0_1"/>
<accession>D7UCY0</accession>
<evidence type="ECO:0000256" key="1">
    <source>
        <dbReference type="SAM" id="Phobius"/>
    </source>
</evidence>
<keyword evidence="1" id="KW-0472">Membrane</keyword>
<sequence>MVGVLIIGVAAAGEVLQGVAIGVVPGEMGEVVVVKGVEAMVMGLDVAVAMAMVLTMPRTKKNLGMVQVQSGGQC</sequence>
<evidence type="ECO:0000313" key="2">
    <source>
        <dbReference type="EMBL" id="CBI40595.3"/>
    </source>
</evidence>
<organism evidence="2 3">
    <name type="scientific">Vitis vinifera</name>
    <name type="common">Grape</name>
    <dbReference type="NCBI Taxonomy" id="29760"/>
    <lineage>
        <taxon>Eukaryota</taxon>
        <taxon>Viridiplantae</taxon>
        <taxon>Streptophyta</taxon>
        <taxon>Embryophyta</taxon>
        <taxon>Tracheophyta</taxon>
        <taxon>Spermatophyta</taxon>
        <taxon>Magnoliopsida</taxon>
        <taxon>eudicotyledons</taxon>
        <taxon>Gunneridae</taxon>
        <taxon>Pentapetalae</taxon>
        <taxon>rosids</taxon>
        <taxon>Vitales</taxon>
        <taxon>Vitaceae</taxon>
        <taxon>Viteae</taxon>
        <taxon>Vitis</taxon>
    </lineage>
</organism>